<dbReference type="AlphaFoldDB" id="A0A2A6D2Y0"/>
<evidence type="ECO:0000313" key="1">
    <source>
        <dbReference type="EnsemblMetazoa" id="PPA46010.1"/>
    </source>
</evidence>
<dbReference type="InterPro" id="IPR036249">
    <property type="entry name" value="Thioredoxin-like_sf"/>
</dbReference>
<dbReference type="PANTHER" id="PTHR34402">
    <property type="entry name" value="PROTEIN CBG02762"/>
    <property type="match status" value="1"/>
</dbReference>
<accession>A0A8R1V3Z3</accession>
<reference evidence="1" key="2">
    <citation type="submission" date="2022-06" db="UniProtKB">
        <authorList>
            <consortium name="EnsemblMetazoa"/>
        </authorList>
    </citation>
    <scope>IDENTIFICATION</scope>
    <source>
        <strain evidence="1">PS312</strain>
    </source>
</reference>
<accession>A0A2A6D2Y0</accession>
<dbReference type="Gene3D" id="3.40.30.10">
    <property type="entry name" value="Glutaredoxin"/>
    <property type="match status" value="1"/>
</dbReference>
<sequence>MSMEPKKASGEVGIKHSTPAPFPQVGIKQAYVPAVSSTHLAYKVQEMASHQKLTLLAKSTTSASWRVRCALNYKRLEYEIKPVHLQDLSDEVVSAIQPLQSSRTTRKVNELLKGAGEAWQKYWTHLGLKELEGLVSKNRCQSERTQAVRIRFSLLHRAEIDAISSA</sequence>
<evidence type="ECO:0000313" key="2">
    <source>
        <dbReference type="Proteomes" id="UP000005239"/>
    </source>
</evidence>
<keyword evidence="2" id="KW-1185">Reference proteome</keyword>
<organism evidence="1 2">
    <name type="scientific">Pristionchus pacificus</name>
    <name type="common">Parasitic nematode worm</name>
    <dbReference type="NCBI Taxonomy" id="54126"/>
    <lineage>
        <taxon>Eukaryota</taxon>
        <taxon>Metazoa</taxon>
        <taxon>Ecdysozoa</taxon>
        <taxon>Nematoda</taxon>
        <taxon>Chromadorea</taxon>
        <taxon>Rhabditida</taxon>
        <taxon>Rhabditina</taxon>
        <taxon>Diplogasteromorpha</taxon>
        <taxon>Diplogasteroidea</taxon>
        <taxon>Neodiplogasteridae</taxon>
        <taxon>Pristionchus</taxon>
    </lineage>
</organism>
<name>A0A2A6D2Y0_PRIPA</name>
<gene>
    <name evidence="1" type="primary">WBGene00284379</name>
</gene>
<proteinExistence type="predicted"/>
<dbReference type="SUPFAM" id="SSF52833">
    <property type="entry name" value="Thioredoxin-like"/>
    <property type="match status" value="1"/>
</dbReference>
<dbReference type="PANTHER" id="PTHR34402:SF1">
    <property type="entry name" value="PROTEIN CBG02762"/>
    <property type="match status" value="1"/>
</dbReference>
<dbReference type="OrthoDB" id="202840at2759"/>
<reference evidence="2" key="1">
    <citation type="journal article" date="2008" name="Nat. Genet.">
        <title>The Pristionchus pacificus genome provides a unique perspective on nematode lifestyle and parasitism.</title>
        <authorList>
            <person name="Dieterich C."/>
            <person name="Clifton S.W."/>
            <person name="Schuster L.N."/>
            <person name="Chinwalla A."/>
            <person name="Delehaunty K."/>
            <person name="Dinkelacker I."/>
            <person name="Fulton L."/>
            <person name="Fulton R."/>
            <person name="Godfrey J."/>
            <person name="Minx P."/>
            <person name="Mitreva M."/>
            <person name="Roeseler W."/>
            <person name="Tian H."/>
            <person name="Witte H."/>
            <person name="Yang S.P."/>
            <person name="Wilson R.K."/>
            <person name="Sommer R.J."/>
        </authorList>
    </citation>
    <scope>NUCLEOTIDE SEQUENCE [LARGE SCALE GENOMIC DNA]</scope>
    <source>
        <strain evidence="2">PS312</strain>
    </source>
</reference>
<dbReference type="EnsemblMetazoa" id="PPA46010.1">
    <property type="protein sequence ID" value="PPA46010.1"/>
    <property type="gene ID" value="WBGene00284379"/>
</dbReference>
<protein>
    <submittedName>
        <fullName evidence="1">GST N-terminal domain-containing protein</fullName>
    </submittedName>
</protein>
<dbReference type="Proteomes" id="UP000005239">
    <property type="component" value="Unassembled WGS sequence"/>
</dbReference>